<dbReference type="InterPro" id="IPR000073">
    <property type="entry name" value="AB_hydrolase_1"/>
</dbReference>
<accession>A0ABW3AHP8</accession>
<proteinExistence type="predicted"/>
<dbReference type="Proteomes" id="UP001597055">
    <property type="component" value="Unassembled WGS sequence"/>
</dbReference>
<gene>
    <name evidence="3" type="ORF">ACFQ0P_07890</name>
</gene>
<keyword evidence="4" id="KW-1185">Reference proteome</keyword>
<sequence length="290" mass="30313">MSTSFTHTTADGRTYSGRRNSVEPTAGTPLVIALHGGTYTSEYFDIPGYSLLDRAEAAGVPVIALDRPNYAGSSPLESDDSIILANAEVLNTAIGEIWEQHGGAASGVVIIAHSIGGAVATAIAASQPSWPLQGLAISGCLVRVPAESRGAWEALPPIPMIDLPVPMKDMVMFGPAGSYTDDMPAASHPSNTLVPKVELLDITGGWIERRAEVCGRVTVPVLHRQGEFDALWVTSQEEIDEFRGGFTSAASIDTALQLGSGHCIDFHLAGGEFQDAQLAFAKSAAATAAV</sequence>
<dbReference type="EMBL" id="JBHTII010000001">
    <property type="protein sequence ID" value="MFD0790314.1"/>
    <property type="molecule type" value="Genomic_DNA"/>
</dbReference>
<feature type="region of interest" description="Disordered" evidence="1">
    <location>
        <begin position="1"/>
        <end position="22"/>
    </location>
</feature>
<dbReference type="Gene3D" id="3.40.50.1820">
    <property type="entry name" value="alpha/beta hydrolase"/>
    <property type="match status" value="1"/>
</dbReference>
<organism evidence="3 4">
    <name type="scientific">Microbacterium insulae</name>
    <dbReference type="NCBI Taxonomy" id="483014"/>
    <lineage>
        <taxon>Bacteria</taxon>
        <taxon>Bacillati</taxon>
        <taxon>Actinomycetota</taxon>
        <taxon>Actinomycetes</taxon>
        <taxon>Micrococcales</taxon>
        <taxon>Microbacteriaceae</taxon>
        <taxon>Microbacterium</taxon>
    </lineage>
</organism>
<feature type="domain" description="AB hydrolase-1" evidence="2">
    <location>
        <begin position="31"/>
        <end position="221"/>
    </location>
</feature>
<reference evidence="4" key="1">
    <citation type="journal article" date="2019" name="Int. J. Syst. Evol. Microbiol.">
        <title>The Global Catalogue of Microorganisms (GCM) 10K type strain sequencing project: providing services to taxonomists for standard genome sequencing and annotation.</title>
        <authorList>
            <consortium name="The Broad Institute Genomics Platform"/>
            <consortium name="The Broad Institute Genome Sequencing Center for Infectious Disease"/>
            <person name="Wu L."/>
            <person name="Ma J."/>
        </authorList>
    </citation>
    <scope>NUCLEOTIDE SEQUENCE [LARGE SCALE GENOMIC DNA]</scope>
    <source>
        <strain evidence="4">CCUG 54523</strain>
    </source>
</reference>
<keyword evidence="3" id="KW-0378">Hydrolase</keyword>
<evidence type="ECO:0000256" key="1">
    <source>
        <dbReference type="SAM" id="MobiDB-lite"/>
    </source>
</evidence>
<evidence type="ECO:0000313" key="4">
    <source>
        <dbReference type="Proteomes" id="UP001597055"/>
    </source>
</evidence>
<evidence type="ECO:0000313" key="3">
    <source>
        <dbReference type="EMBL" id="MFD0790314.1"/>
    </source>
</evidence>
<dbReference type="Pfam" id="PF12697">
    <property type="entry name" value="Abhydrolase_6"/>
    <property type="match status" value="1"/>
</dbReference>
<dbReference type="GO" id="GO:0016787">
    <property type="term" value="F:hydrolase activity"/>
    <property type="evidence" value="ECO:0007669"/>
    <property type="project" value="UniProtKB-KW"/>
</dbReference>
<protein>
    <submittedName>
        <fullName evidence="3">Alpha/beta hydrolase</fullName>
    </submittedName>
</protein>
<evidence type="ECO:0000259" key="2">
    <source>
        <dbReference type="Pfam" id="PF12697"/>
    </source>
</evidence>
<comment type="caution">
    <text evidence="3">The sequence shown here is derived from an EMBL/GenBank/DDBJ whole genome shotgun (WGS) entry which is preliminary data.</text>
</comment>
<dbReference type="InterPro" id="IPR029058">
    <property type="entry name" value="AB_hydrolase_fold"/>
</dbReference>
<dbReference type="RefSeq" id="WP_204978091.1">
    <property type="nucleotide sequence ID" value="NZ_JBHTII010000001.1"/>
</dbReference>
<dbReference type="SUPFAM" id="SSF53474">
    <property type="entry name" value="alpha/beta-Hydrolases"/>
    <property type="match status" value="1"/>
</dbReference>
<name>A0ABW3AHP8_9MICO</name>